<name>A0A9J5Z3E4_SOLCO</name>
<dbReference type="OrthoDB" id="1110401at2759"/>
<comment type="caution">
    <text evidence="4">The sequence shown here is derived from an EMBL/GenBank/DDBJ whole genome shotgun (WGS) entry which is preliminary data.</text>
</comment>
<protein>
    <recommendedName>
        <fullName evidence="3">C-JID domain-containing protein</fullName>
    </recommendedName>
</protein>
<keyword evidence="5" id="KW-1185">Reference proteome</keyword>
<dbReference type="Gene3D" id="3.80.10.10">
    <property type="entry name" value="Ribonuclease Inhibitor"/>
    <property type="match status" value="1"/>
</dbReference>
<dbReference type="AlphaFoldDB" id="A0A9J5Z3E4"/>
<evidence type="ECO:0000259" key="3">
    <source>
        <dbReference type="Pfam" id="PF20160"/>
    </source>
</evidence>
<gene>
    <name evidence="4" type="ORF">H5410_027956</name>
</gene>
<dbReference type="Proteomes" id="UP000824120">
    <property type="component" value="Chromosome 5"/>
</dbReference>
<proteinExistence type="predicted"/>
<dbReference type="InterPro" id="IPR045344">
    <property type="entry name" value="C-JID"/>
</dbReference>
<keyword evidence="1" id="KW-0433">Leucine-rich repeat</keyword>
<accession>A0A9J5Z3E4</accession>
<feature type="domain" description="C-JID" evidence="3">
    <location>
        <begin position="80"/>
        <end position="179"/>
    </location>
</feature>
<evidence type="ECO:0000256" key="2">
    <source>
        <dbReference type="ARBA" id="ARBA00022737"/>
    </source>
</evidence>
<reference evidence="4 5" key="1">
    <citation type="submission" date="2020-09" db="EMBL/GenBank/DDBJ databases">
        <title>De no assembly of potato wild relative species, Solanum commersonii.</title>
        <authorList>
            <person name="Cho K."/>
        </authorList>
    </citation>
    <scope>NUCLEOTIDE SEQUENCE [LARGE SCALE GENOMIC DNA]</scope>
    <source>
        <strain evidence="4">LZ3.2</strain>
        <tissue evidence="4">Leaf</tissue>
    </source>
</reference>
<evidence type="ECO:0000313" key="5">
    <source>
        <dbReference type="Proteomes" id="UP000824120"/>
    </source>
</evidence>
<evidence type="ECO:0000313" key="4">
    <source>
        <dbReference type="EMBL" id="KAG5606464.1"/>
    </source>
</evidence>
<dbReference type="InterPro" id="IPR032675">
    <property type="entry name" value="LRR_dom_sf"/>
</dbReference>
<sequence>MKPKLDIHMGYFRIIEQPSFIMYQTHITKLNLSSMNNLVALPRSICKLKDLVKLQLVYNSKLERLPEEIDSLSLRIFMCRGKNIPSWFHYQGMDTSVSVNLLENNLYVFDNFLRFDVNYSGKLIDITAHLIPLRDVGMSSMTQKCALSNHSTCHTEPTIHFFLVTLANLWDASNANGKQKLMTMGILGYFPLEK</sequence>
<dbReference type="SUPFAM" id="SSF52058">
    <property type="entry name" value="L domain-like"/>
    <property type="match status" value="1"/>
</dbReference>
<organism evidence="4 5">
    <name type="scientific">Solanum commersonii</name>
    <name type="common">Commerson's wild potato</name>
    <name type="synonym">Commerson's nightshade</name>
    <dbReference type="NCBI Taxonomy" id="4109"/>
    <lineage>
        <taxon>Eukaryota</taxon>
        <taxon>Viridiplantae</taxon>
        <taxon>Streptophyta</taxon>
        <taxon>Embryophyta</taxon>
        <taxon>Tracheophyta</taxon>
        <taxon>Spermatophyta</taxon>
        <taxon>Magnoliopsida</taxon>
        <taxon>eudicotyledons</taxon>
        <taxon>Gunneridae</taxon>
        <taxon>Pentapetalae</taxon>
        <taxon>asterids</taxon>
        <taxon>lamiids</taxon>
        <taxon>Solanales</taxon>
        <taxon>Solanaceae</taxon>
        <taxon>Solanoideae</taxon>
        <taxon>Solaneae</taxon>
        <taxon>Solanum</taxon>
    </lineage>
</organism>
<dbReference type="EMBL" id="JACXVP010000005">
    <property type="protein sequence ID" value="KAG5606464.1"/>
    <property type="molecule type" value="Genomic_DNA"/>
</dbReference>
<dbReference type="Pfam" id="PF20160">
    <property type="entry name" value="C-JID"/>
    <property type="match status" value="1"/>
</dbReference>
<keyword evidence="2" id="KW-0677">Repeat</keyword>
<evidence type="ECO:0000256" key="1">
    <source>
        <dbReference type="ARBA" id="ARBA00022614"/>
    </source>
</evidence>